<proteinExistence type="predicted"/>
<evidence type="ECO:0000313" key="3">
    <source>
        <dbReference type="EMBL" id="QJR15888.1"/>
    </source>
</evidence>
<organism evidence="3 4">
    <name type="scientific">Usitatibacter palustris</name>
    <dbReference type="NCBI Taxonomy" id="2732487"/>
    <lineage>
        <taxon>Bacteria</taxon>
        <taxon>Pseudomonadati</taxon>
        <taxon>Pseudomonadota</taxon>
        <taxon>Betaproteobacteria</taxon>
        <taxon>Nitrosomonadales</taxon>
        <taxon>Usitatibacteraceae</taxon>
        <taxon>Usitatibacter</taxon>
    </lineage>
</organism>
<keyword evidence="4" id="KW-1185">Reference proteome</keyword>
<dbReference type="Pfam" id="PF00581">
    <property type="entry name" value="Rhodanese"/>
    <property type="match status" value="1"/>
</dbReference>
<feature type="chain" id="PRO_5026666326" description="Rhodanese domain-containing protein" evidence="1">
    <location>
        <begin position="20"/>
        <end position="169"/>
    </location>
</feature>
<reference evidence="3 4" key="1">
    <citation type="submission" date="2020-04" db="EMBL/GenBank/DDBJ databases">
        <title>Usitatibacter rugosus gen. nov., sp. nov. and Usitatibacter palustris sp. nov., novel members of Usitatibacteraceae fam. nov. within the order Nitrosomonadales isolated from soil.</title>
        <authorList>
            <person name="Huber K.J."/>
            <person name="Neumann-Schaal M."/>
            <person name="Geppert A."/>
            <person name="Luckner M."/>
            <person name="Wanner G."/>
            <person name="Overmann J."/>
        </authorList>
    </citation>
    <scope>NUCLEOTIDE SEQUENCE [LARGE SCALE GENOMIC DNA]</scope>
    <source>
        <strain evidence="3 4">Swamp67</strain>
    </source>
</reference>
<dbReference type="SUPFAM" id="SSF52821">
    <property type="entry name" value="Rhodanese/Cell cycle control phosphatase"/>
    <property type="match status" value="1"/>
</dbReference>
<dbReference type="InParanoid" id="A0A6M4HAL3"/>
<dbReference type="PROSITE" id="PS50206">
    <property type="entry name" value="RHODANESE_3"/>
    <property type="match status" value="1"/>
</dbReference>
<feature type="signal peptide" evidence="1">
    <location>
        <begin position="1"/>
        <end position="19"/>
    </location>
</feature>
<evidence type="ECO:0000256" key="1">
    <source>
        <dbReference type="SAM" id="SignalP"/>
    </source>
</evidence>
<evidence type="ECO:0000259" key="2">
    <source>
        <dbReference type="PROSITE" id="PS50206"/>
    </source>
</evidence>
<dbReference type="InterPro" id="IPR001763">
    <property type="entry name" value="Rhodanese-like_dom"/>
</dbReference>
<dbReference type="AlphaFoldDB" id="A0A6M4HAL3"/>
<accession>A0A6M4HAL3</accession>
<feature type="domain" description="Rhodanese" evidence="2">
    <location>
        <begin position="59"/>
        <end position="155"/>
    </location>
</feature>
<dbReference type="FunCoup" id="A0A6M4HAL3">
    <property type="interactions" value="49"/>
</dbReference>
<name>A0A6M4HAL3_9PROT</name>
<evidence type="ECO:0000313" key="4">
    <source>
        <dbReference type="Proteomes" id="UP000503096"/>
    </source>
</evidence>
<dbReference type="Proteomes" id="UP000503096">
    <property type="component" value="Chromosome"/>
</dbReference>
<dbReference type="EMBL" id="CP053073">
    <property type="protein sequence ID" value="QJR15888.1"/>
    <property type="molecule type" value="Genomic_DNA"/>
</dbReference>
<gene>
    <name evidence="3" type="ORF">DSM104440_02714</name>
</gene>
<keyword evidence="1" id="KW-0732">Signal</keyword>
<dbReference type="RefSeq" id="WP_171163560.1">
    <property type="nucleotide sequence ID" value="NZ_CP053073.1"/>
</dbReference>
<sequence length="169" mass="18906">MARILVFTAMIVLITSANAQENLRNPLIDYGAFSRNVAEVEALRETRRLTEEEFLKMAREPGTVVLDARSERLYRLRHVQGAVNLTFPEFTVDTLAKVIPTKQTRVLIYCNNNFVGAPDSMPAKEVASALNVSTYVSLYAYGYRNIYELGPAVDVAKSRLAFAGTEIVR</sequence>
<protein>
    <recommendedName>
        <fullName evidence="2">Rhodanese domain-containing protein</fullName>
    </recommendedName>
</protein>
<dbReference type="KEGG" id="upl:DSM104440_02714"/>
<dbReference type="InterPro" id="IPR036873">
    <property type="entry name" value="Rhodanese-like_dom_sf"/>
</dbReference>
<dbReference type="CDD" id="cd00158">
    <property type="entry name" value="RHOD"/>
    <property type="match status" value="1"/>
</dbReference>
<dbReference type="Gene3D" id="3.40.250.10">
    <property type="entry name" value="Rhodanese-like domain"/>
    <property type="match status" value="1"/>
</dbReference>